<keyword evidence="1" id="KW-0732">Signal</keyword>
<feature type="signal peptide" evidence="1">
    <location>
        <begin position="1"/>
        <end position="17"/>
    </location>
</feature>
<feature type="chain" id="PRO_5020224084" evidence="1">
    <location>
        <begin position="18"/>
        <end position="69"/>
    </location>
</feature>
<proteinExistence type="predicted"/>
<sequence>MSRILLLLFCILPLFLAYSFEGSRFLKGFGVRNAQVQAFAVPQISDATIMKIWRLENVNKDKNLSFHLD</sequence>
<reference evidence="2 3" key="2">
    <citation type="journal article" date="2019" name="G3 (Bethesda)">
        <title>Hybrid Assembly of the Genome of the Entomopathogenic Nematode Steinernema carpocapsae Identifies the X-Chromosome.</title>
        <authorList>
            <person name="Serra L."/>
            <person name="Macchietto M."/>
            <person name="Macias-Munoz A."/>
            <person name="McGill C.J."/>
            <person name="Rodriguez I.M."/>
            <person name="Rodriguez B."/>
            <person name="Murad R."/>
            <person name="Mortazavi A."/>
        </authorList>
    </citation>
    <scope>NUCLEOTIDE SEQUENCE [LARGE SCALE GENOMIC DNA]</scope>
    <source>
        <strain evidence="2 3">ALL</strain>
    </source>
</reference>
<evidence type="ECO:0000256" key="1">
    <source>
        <dbReference type="SAM" id="SignalP"/>
    </source>
</evidence>
<accession>A0A4U5PG42</accession>
<dbReference type="Proteomes" id="UP000298663">
    <property type="component" value="Unassembled WGS sequence"/>
</dbReference>
<name>A0A4U5PG42_STECR</name>
<evidence type="ECO:0000313" key="2">
    <source>
        <dbReference type="EMBL" id="TKR95231.1"/>
    </source>
</evidence>
<gene>
    <name evidence="2" type="ORF">L596_009428</name>
</gene>
<keyword evidence="3" id="KW-1185">Reference proteome</keyword>
<protein>
    <submittedName>
        <fullName evidence="2">Uncharacterized protein</fullName>
    </submittedName>
</protein>
<dbReference type="EMBL" id="AZBU02000002">
    <property type="protein sequence ID" value="TKR95231.1"/>
    <property type="molecule type" value="Genomic_DNA"/>
</dbReference>
<reference evidence="2 3" key="1">
    <citation type="journal article" date="2015" name="Genome Biol.">
        <title>Comparative genomics of Steinernema reveals deeply conserved gene regulatory networks.</title>
        <authorList>
            <person name="Dillman A.R."/>
            <person name="Macchietto M."/>
            <person name="Porter C.F."/>
            <person name="Rogers A."/>
            <person name="Williams B."/>
            <person name="Antoshechkin I."/>
            <person name="Lee M.M."/>
            <person name="Goodwin Z."/>
            <person name="Lu X."/>
            <person name="Lewis E.E."/>
            <person name="Goodrich-Blair H."/>
            <person name="Stock S.P."/>
            <person name="Adams B.J."/>
            <person name="Sternberg P.W."/>
            <person name="Mortazavi A."/>
        </authorList>
    </citation>
    <scope>NUCLEOTIDE SEQUENCE [LARGE SCALE GENOMIC DNA]</scope>
    <source>
        <strain evidence="2 3">ALL</strain>
    </source>
</reference>
<dbReference type="AlphaFoldDB" id="A0A4U5PG42"/>
<comment type="caution">
    <text evidence="2">The sequence shown here is derived from an EMBL/GenBank/DDBJ whole genome shotgun (WGS) entry which is preliminary data.</text>
</comment>
<organism evidence="2 3">
    <name type="scientific">Steinernema carpocapsae</name>
    <name type="common">Entomopathogenic nematode</name>
    <dbReference type="NCBI Taxonomy" id="34508"/>
    <lineage>
        <taxon>Eukaryota</taxon>
        <taxon>Metazoa</taxon>
        <taxon>Ecdysozoa</taxon>
        <taxon>Nematoda</taxon>
        <taxon>Chromadorea</taxon>
        <taxon>Rhabditida</taxon>
        <taxon>Tylenchina</taxon>
        <taxon>Panagrolaimomorpha</taxon>
        <taxon>Strongyloidoidea</taxon>
        <taxon>Steinernematidae</taxon>
        <taxon>Steinernema</taxon>
    </lineage>
</organism>
<evidence type="ECO:0000313" key="3">
    <source>
        <dbReference type="Proteomes" id="UP000298663"/>
    </source>
</evidence>